<dbReference type="Gene3D" id="2.130.10.10">
    <property type="entry name" value="YVTN repeat-like/Quinoprotein amine dehydrogenase"/>
    <property type="match status" value="2"/>
</dbReference>
<dbReference type="KEGG" id="pdj:D0907_18470"/>
<dbReference type="SUPFAM" id="SSF50998">
    <property type="entry name" value="Quinoprotein alcohol dehydrogenase-like"/>
    <property type="match status" value="1"/>
</dbReference>
<dbReference type="RefSeq" id="WP_118844988.1">
    <property type="nucleotide sequence ID" value="NZ_CP032091.1"/>
</dbReference>
<evidence type="ECO:0000313" key="2">
    <source>
        <dbReference type="EMBL" id="AXV67300.1"/>
    </source>
</evidence>
<dbReference type="PROSITE" id="PS50294">
    <property type="entry name" value="WD_REPEATS_REGION"/>
    <property type="match status" value="1"/>
</dbReference>
<name>A0AAD0WEB4_9GAMM</name>
<feature type="repeat" description="WD" evidence="1">
    <location>
        <begin position="159"/>
        <end position="200"/>
    </location>
</feature>
<dbReference type="AlphaFoldDB" id="A0AAD0WEB4"/>
<organism evidence="2 3">
    <name type="scientific">Pseudoalteromonas lipolytica</name>
    <dbReference type="NCBI Taxonomy" id="570156"/>
    <lineage>
        <taxon>Bacteria</taxon>
        <taxon>Pseudomonadati</taxon>
        <taxon>Pseudomonadota</taxon>
        <taxon>Gammaproteobacteria</taxon>
        <taxon>Alteromonadales</taxon>
        <taxon>Pseudoalteromonadaceae</taxon>
        <taxon>Pseudoalteromonas</taxon>
    </lineage>
</organism>
<dbReference type="PANTHER" id="PTHR19879:SF9">
    <property type="entry name" value="TRANSCRIPTION INITIATION FACTOR TFIID SUBUNIT 5"/>
    <property type="match status" value="1"/>
</dbReference>
<accession>A0AAD0WEB4</accession>
<keyword evidence="2" id="KW-0614">Plasmid</keyword>
<dbReference type="PROSITE" id="PS51257">
    <property type="entry name" value="PROKAR_LIPOPROTEIN"/>
    <property type="match status" value="1"/>
</dbReference>
<dbReference type="PANTHER" id="PTHR19879">
    <property type="entry name" value="TRANSCRIPTION INITIATION FACTOR TFIID"/>
    <property type="match status" value="1"/>
</dbReference>
<dbReference type="InterPro" id="IPR015943">
    <property type="entry name" value="WD40/YVTN_repeat-like_dom_sf"/>
</dbReference>
<evidence type="ECO:0000313" key="3">
    <source>
        <dbReference type="Proteomes" id="UP000264605"/>
    </source>
</evidence>
<proteinExistence type="predicted"/>
<dbReference type="GeneID" id="99507471"/>
<dbReference type="EMBL" id="CP032091">
    <property type="protein sequence ID" value="AXV67300.1"/>
    <property type="molecule type" value="Genomic_DNA"/>
</dbReference>
<dbReference type="SMART" id="SM00320">
    <property type="entry name" value="WD40"/>
    <property type="match status" value="4"/>
</dbReference>
<dbReference type="Pfam" id="PF00400">
    <property type="entry name" value="WD40"/>
    <property type="match status" value="1"/>
</dbReference>
<gene>
    <name evidence="2" type="ORF">D0907_18470</name>
</gene>
<dbReference type="InterPro" id="IPR011047">
    <property type="entry name" value="Quinoprotein_ADH-like_sf"/>
</dbReference>
<keyword evidence="1" id="KW-0853">WD repeat</keyword>
<protein>
    <submittedName>
        <fullName evidence="2">WD40 repeat domain-containing protein</fullName>
    </submittedName>
</protein>
<dbReference type="Proteomes" id="UP000264605">
    <property type="component" value="Plasmid unnamed1"/>
</dbReference>
<sequence>MTSKLLKSLSCLFALSLVGCGGGEVYTAPAKDEFAHGDELLSAAALTEDASHSLLATESKVCVWDNQLKARLYNCITGQGAEHVELAGFSANKSRFYISNRLSVTLFDTRTGRSIGSWLTGQEIARDIAISASGDTLVIAYRSGKAEVINTRTGDTKRFDIHRLDINSVALSADGLWAFTGSSDKYVKLWSTSDGSTRFEQRLATRVNRVTLNRAGTLGFAIDSVDDRIFFDLANKKELAEVASYSNFIEFTASQFINQDKWLLTGSPKMKMRLYRVADGELIAEYEAKQQRQRTSVLSVAYDGTQLYSETSDGLLQAWPFEPKSSK</sequence>
<reference evidence="2 3" key="1">
    <citation type="submission" date="2018-08" db="EMBL/GenBank/DDBJ databases">
        <title>Draft genome sequence of Pseudoalteromonas donghaensis HJ51.</title>
        <authorList>
            <person name="Oh J."/>
            <person name="Roh D."/>
        </authorList>
    </citation>
    <scope>NUCLEOTIDE SEQUENCE [LARGE SCALE GENOMIC DNA]</scope>
    <source>
        <strain evidence="2 3">HJ51</strain>
        <plasmid evidence="2 3">unnamed1</plasmid>
    </source>
</reference>
<dbReference type="PROSITE" id="PS50082">
    <property type="entry name" value="WD_REPEATS_2"/>
    <property type="match status" value="1"/>
</dbReference>
<geneLocation type="plasmid" evidence="2 3">
    <name>unnamed1</name>
</geneLocation>
<evidence type="ECO:0000256" key="1">
    <source>
        <dbReference type="PROSITE-ProRule" id="PRU00221"/>
    </source>
</evidence>
<dbReference type="InterPro" id="IPR001680">
    <property type="entry name" value="WD40_rpt"/>
</dbReference>